<dbReference type="eggNOG" id="ENOG5033DRT">
    <property type="taxonomic scope" value="Bacteria"/>
</dbReference>
<dbReference type="AlphaFoldDB" id="A0A0H3FFN0"/>
<organism evidence="1 2">
    <name type="scientific">Rahnella sp. (strain Y9602)</name>
    <dbReference type="NCBI Taxonomy" id="2703885"/>
    <lineage>
        <taxon>Bacteria</taxon>
        <taxon>Pseudomonadati</taxon>
        <taxon>Pseudomonadota</taxon>
        <taxon>Gammaproteobacteria</taxon>
        <taxon>Enterobacterales</taxon>
        <taxon>Yersiniaceae</taxon>
        <taxon>Rahnella</taxon>
    </lineage>
</organism>
<sequence length="73" mass="8552">MDARHCKAENSSNYLKLSSVLQQRLSPSYFKSQMRWLRLLTRITYLCKLIGTRSLAAFLQLELFRGIACFNHI</sequence>
<evidence type="ECO:0000313" key="1">
    <source>
        <dbReference type="EMBL" id="ADW73752.1"/>
    </source>
</evidence>
<reference evidence="1 2" key="2">
    <citation type="journal article" date="2012" name="J. Bacteriol.">
        <title>Complete Genome Sequence of Rahnella sp. Strain Y9602, a Gammaproteobacterium Isolate from Metal- and Radionuclide-Contaminated Soil.</title>
        <authorList>
            <person name="Martinez R.J."/>
            <person name="Bruce D."/>
            <person name="Detter C."/>
            <person name="Goodwin L.A."/>
            <person name="Han J."/>
            <person name="Han C.S."/>
            <person name="Held B."/>
            <person name="Land M.L."/>
            <person name="Mikhailova N."/>
            <person name="Nolan M."/>
            <person name="Pennacchio L."/>
            <person name="Pitluck S."/>
            <person name="Tapia R."/>
            <person name="Woyke T."/>
            <person name="Sobecky P.A."/>
        </authorList>
    </citation>
    <scope>NUCLEOTIDE SEQUENCE [LARGE SCALE GENOMIC DNA]</scope>
    <source>
        <strain evidence="1 2">Y9602</strain>
    </source>
</reference>
<proteinExistence type="predicted"/>
<dbReference type="HOGENOM" id="CLU_2702156_0_0_6"/>
<name>A0A0H3FFN0_RAHSY</name>
<reference evidence="2" key="1">
    <citation type="submission" date="2011-01" db="EMBL/GenBank/DDBJ databases">
        <title>Complete sequence of chromosome of Rahnella sp. Y9602.</title>
        <authorList>
            <consortium name="US DOE Joint Genome Institute"/>
            <person name="Lucas S."/>
            <person name="Copeland A."/>
            <person name="Lapidus A."/>
            <person name="Cheng J.-F."/>
            <person name="Goodwin L."/>
            <person name="Pitluck S."/>
            <person name="Lu M."/>
            <person name="Detter J.C."/>
            <person name="Han C."/>
            <person name="Tapia R."/>
            <person name="Land M."/>
            <person name="Hauser L."/>
            <person name="Kyrpides N."/>
            <person name="Ivanova N."/>
            <person name="Ovchinnikova G."/>
            <person name="Pagani I."/>
            <person name="Sobecky P.A."/>
            <person name="Martinez R.J."/>
            <person name="Woyke T."/>
        </authorList>
    </citation>
    <scope>NUCLEOTIDE SEQUENCE [LARGE SCALE GENOMIC DNA]</scope>
    <source>
        <strain evidence="2">Y9602</strain>
    </source>
</reference>
<gene>
    <name evidence="1" type="ordered locus">Rahaq_2141</name>
</gene>
<dbReference type="EMBL" id="CP002505">
    <property type="protein sequence ID" value="ADW73752.1"/>
    <property type="molecule type" value="Genomic_DNA"/>
</dbReference>
<evidence type="ECO:0000313" key="2">
    <source>
        <dbReference type="Proteomes" id="UP000007257"/>
    </source>
</evidence>
<dbReference type="Proteomes" id="UP000007257">
    <property type="component" value="Chromosome"/>
</dbReference>
<protein>
    <submittedName>
        <fullName evidence="1">Uncharacterized protein</fullName>
    </submittedName>
</protein>
<dbReference type="KEGG" id="rah:Rahaq_2141"/>
<accession>A0A0H3FFN0</accession>